<dbReference type="InterPro" id="IPR003673">
    <property type="entry name" value="CoA-Trfase_fam_III"/>
</dbReference>
<dbReference type="Gene3D" id="3.40.50.10540">
    <property type="entry name" value="Crotonobetainyl-coa:carnitine coa-transferase, domain 1"/>
    <property type="match status" value="1"/>
</dbReference>
<dbReference type="SUPFAM" id="SSF89796">
    <property type="entry name" value="CoA-transferase family III (CaiB/BaiF)"/>
    <property type="match status" value="1"/>
</dbReference>
<evidence type="ECO:0000313" key="2">
    <source>
        <dbReference type="EMBL" id="AWB32887.1"/>
    </source>
</evidence>
<name>A0A2R4XGF9_9BURK</name>
<dbReference type="InterPro" id="IPR044855">
    <property type="entry name" value="CoA-Trfase_III_dom3_sf"/>
</dbReference>
<evidence type="ECO:0000256" key="1">
    <source>
        <dbReference type="ARBA" id="ARBA00022679"/>
    </source>
</evidence>
<sequence length="395" mass="43103">MIKPWSGIRILDISQGIAGPYCAQIMASQGAQVIKVEPPSGDWGRFVGVTHGDHSGLSLQYNQGKRGVALDAKHPEGRTLLRDMIRSCQVVIQNFRPGVAQRLGIDHDTLCADQPDLVSVSISGYGPDGPAADMPATDSVMQADSGLMYMNRTPDGTPRRVGMLMVDAVTGMYAAQALSAALYQRLATGQGTHVELNLFEACLAFQGMNLIEHALAGPRPVGAVSAPNGVFRTADGQLTIVTLNNPQFEKLCRALDTTAWLSDPRFIDNPARMRNREVLDELINQVLQQAPTQVWVNRLREHEVLHAILRDYDDLMQHPQVAHLDPFQTHTVAGLNSVQMMSSPVAAFRHELSTAPVIGEHTIEVLRDLDVDETRIQELIRSGVLTQANEVGAQS</sequence>
<dbReference type="AlphaFoldDB" id="A0A2R4XGF9"/>
<protein>
    <submittedName>
        <fullName evidence="2">LysR family transcriptional regulator</fullName>
    </submittedName>
</protein>
<dbReference type="Gene3D" id="3.30.1540.10">
    <property type="entry name" value="formyl-coa transferase, domain 3"/>
    <property type="match status" value="1"/>
</dbReference>
<dbReference type="PANTHER" id="PTHR48207">
    <property type="entry name" value="SUCCINATE--HYDROXYMETHYLGLUTARATE COA-TRANSFERASE"/>
    <property type="match status" value="1"/>
</dbReference>
<gene>
    <name evidence="2" type="ORF">DBV39_03195</name>
</gene>
<dbReference type="OrthoDB" id="5294844at2"/>
<keyword evidence="1" id="KW-0808">Transferase</keyword>
<dbReference type="Proteomes" id="UP000244571">
    <property type="component" value="Chromosome"/>
</dbReference>
<evidence type="ECO:0000313" key="3">
    <source>
        <dbReference type="Proteomes" id="UP000244571"/>
    </source>
</evidence>
<dbReference type="KEGG" id="boz:DBV39_03195"/>
<dbReference type="GO" id="GO:0008410">
    <property type="term" value="F:CoA-transferase activity"/>
    <property type="evidence" value="ECO:0007669"/>
    <property type="project" value="TreeGrafter"/>
</dbReference>
<dbReference type="InterPro" id="IPR050483">
    <property type="entry name" value="CoA-transferase_III_domain"/>
</dbReference>
<dbReference type="RefSeq" id="WP_108620328.1">
    <property type="nucleotide sequence ID" value="NZ_CP028901.1"/>
</dbReference>
<dbReference type="EMBL" id="CP028901">
    <property type="protein sequence ID" value="AWB32887.1"/>
    <property type="molecule type" value="Genomic_DNA"/>
</dbReference>
<dbReference type="InterPro" id="IPR023606">
    <property type="entry name" value="CoA-Trfase_III_dom_1_sf"/>
</dbReference>
<keyword evidence="3" id="KW-1185">Reference proteome</keyword>
<dbReference type="Pfam" id="PF02515">
    <property type="entry name" value="CoA_transf_3"/>
    <property type="match status" value="1"/>
</dbReference>
<reference evidence="2 3" key="1">
    <citation type="submission" date="2018-04" db="EMBL/GenBank/DDBJ databases">
        <title>Bordetella sp. HZ20 isolated from seawater.</title>
        <authorList>
            <person name="Sun C."/>
        </authorList>
    </citation>
    <scope>NUCLEOTIDE SEQUENCE [LARGE SCALE GENOMIC DNA]</scope>
    <source>
        <strain evidence="2 3">HZ20</strain>
    </source>
</reference>
<accession>A0A2R4XGF9</accession>
<proteinExistence type="predicted"/>
<organism evidence="2 3">
    <name type="scientific">Orrella marina</name>
    <dbReference type="NCBI Taxonomy" id="2163011"/>
    <lineage>
        <taxon>Bacteria</taxon>
        <taxon>Pseudomonadati</taxon>
        <taxon>Pseudomonadota</taxon>
        <taxon>Betaproteobacteria</taxon>
        <taxon>Burkholderiales</taxon>
        <taxon>Alcaligenaceae</taxon>
        <taxon>Orrella</taxon>
    </lineage>
</organism>
<dbReference type="PANTHER" id="PTHR48207:SF4">
    <property type="entry name" value="BLL6097 PROTEIN"/>
    <property type="match status" value="1"/>
</dbReference>